<evidence type="ECO:0000256" key="4">
    <source>
        <dbReference type="ARBA" id="ARBA00023295"/>
    </source>
</evidence>
<dbReference type="Gene3D" id="2.60.40.1180">
    <property type="entry name" value="Golgi alpha-mannosidase II"/>
    <property type="match status" value="1"/>
</dbReference>
<dbReference type="InterPro" id="IPR002252">
    <property type="entry name" value="Glyco_hydro_36"/>
</dbReference>
<sequence>MGILFHQETKTFHLYNKEVSYIIRIMENGQLENLYYGKAIRDREDFTHLHEEMSRPLTSVCIPEPGVLNMQCTKQEYPVYGTGDYRSPAFTVKQESGSKVVNFTYVSHEMYHGKKAITPLPAVYTNSDEEACTLELHLHDQMMHTDLVLTYTIFEEYPVITRHAAVCHKGEEPITLEKVMSMSVEFQDMDFEMVQLSGAWARERYVKERKLEMGIQAIQGINGTGCGAEHNPFLALKRPEATEQQGEVYGFSLVYSGNFLAQTEVSTFDMTRVMLGIHPEGFSWKLEKGETFQTPEAVLVYSDKGLNKMSQVYHRLYRRNLMRGNWKEQPRPILLNNWEATYFDFTEEKILDIAAKAKEAGVELFVLDDGWFGTRNDDYRGLGDWVVNLEKLPDGIAGLSRKVEALGLKFGLWVELEMVNKDSDLYRAHPDWIIGVPGRFESHGRHQHVLDFSRKEVVDYIYEMISKVIRESRISYIKWDMNRYMTEPYSRGAAADEQGKVMHRYILGVYDLYTRLTQEFPEILFESCASGGARFDPAMLFFAPQTWTSDDTDASERAKIQYGTSYVYPLVSMGSHVSAVPNHQMFRSTPLSTRANMAYFGTFGYELDLNLLSEEELKQVKEQVAFMKKYRKLIQVDGDFYRLLSPFKGNETAWMVVSQDKKQAIAAFYQRLNKVNASWLRFRLQGLDKDMLYEIKCEEKVYQAYGDELMYAGIPIDRERLNKNGGDFASLLFVLQEAER</sequence>
<gene>
    <name evidence="8" type="ORF">G5A70_08540</name>
</gene>
<dbReference type="RefSeq" id="WP_173749242.1">
    <property type="nucleotide sequence ID" value="NZ_JAAITA010000009.1"/>
</dbReference>
<name>A0ABX2I709_BLAHA</name>
<keyword evidence="9" id="KW-1185">Reference proteome</keyword>
<dbReference type="Proteomes" id="UP000822142">
    <property type="component" value="Unassembled WGS sequence"/>
</dbReference>
<comment type="similarity">
    <text evidence="5">Belongs to the glycosyl hydrolase.</text>
</comment>
<keyword evidence="4 5" id="KW-0326">Glycosidase</keyword>
<evidence type="ECO:0000256" key="3">
    <source>
        <dbReference type="ARBA" id="ARBA00022801"/>
    </source>
</evidence>
<dbReference type="InterPro" id="IPR031705">
    <property type="entry name" value="Glyco_hydro_36_C"/>
</dbReference>
<dbReference type="CDD" id="cd14791">
    <property type="entry name" value="GH36"/>
    <property type="match status" value="1"/>
</dbReference>
<dbReference type="Pfam" id="PF16875">
    <property type="entry name" value="Glyco_hydro_36N"/>
    <property type="match status" value="1"/>
</dbReference>
<protein>
    <recommendedName>
        <fullName evidence="2 5">Alpha-galactosidase</fullName>
        <ecNumber evidence="2 5">3.2.1.22</ecNumber>
    </recommendedName>
</protein>
<dbReference type="PANTHER" id="PTHR43053">
    <property type="entry name" value="GLYCOSIDASE FAMILY 31"/>
    <property type="match status" value="1"/>
</dbReference>
<organism evidence="8 9">
    <name type="scientific">Blautia hansenii</name>
    <name type="common">Ruminococcus hansenii</name>
    <dbReference type="NCBI Taxonomy" id="1322"/>
    <lineage>
        <taxon>Bacteria</taxon>
        <taxon>Bacillati</taxon>
        <taxon>Bacillota</taxon>
        <taxon>Clostridia</taxon>
        <taxon>Lachnospirales</taxon>
        <taxon>Lachnospiraceae</taxon>
        <taxon>Blautia</taxon>
    </lineage>
</organism>
<dbReference type="Pfam" id="PF16874">
    <property type="entry name" value="Glyco_hydro_36C"/>
    <property type="match status" value="1"/>
</dbReference>
<dbReference type="InterPro" id="IPR013785">
    <property type="entry name" value="Aldolase_TIM"/>
</dbReference>
<dbReference type="EC" id="3.2.1.22" evidence="2 5"/>
<evidence type="ECO:0000256" key="1">
    <source>
        <dbReference type="ARBA" id="ARBA00001255"/>
    </source>
</evidence>
<dbReference type="Pfam" id="PF02065">
    <property type="entry name" value="Melibiase"/>
    <property type="match status" value="1"/>
</dbReference>
<dbReference type="InterPro" id="IPR038417">
    <property type="entry name" value="Alpga-gal_N_sf"/>
</dbReference>
<keyword evidence="3 5" id="KW-0378">Hydrolase</keyword>
<proteinExistence type="inferred from homology"/>
<dbReference type="InterPro" id="IPR017853">
    <property type="entry name" value="GH"/>
</dbReference>
<dbReference type="PIRSF" id="PIRSF005536">
    <property type="entry name" value="Agal"/>
    <property type="match status" value="1"/>
</dbReference>
<evidence type="ECO:0000259" key="6">
    <source>
        <dbReference type="Pfam" id="PF16874"/>
    </source>
</evidence>
<dbReference type="InterPro" id="IPR013780">
    <property type="entry name" value="Glyco_hydro_b"/>
</dbReference>
<comment type="catalytic activity">
    <reaction evidence="1 5">
        <text>Hydrolysis of terminal, non-reducing alpha-D-galactose residues in alpha-D-galactosides, including galactose oligosaccharides, galactomannans and galactolipids.</text>
        <dbReference type="EC" id="3.2.1.22"/>
    </reaction>
</comment>
<feature type="domain" description="Glycosyl hydrolase family 36 C-terminal" evidence="6">
    <location>
        <begin position="651"/>
        <end position="735"/>
    </location>
</feature>
<dbReference type="EMBL" id="JAAITA010000009">
    <property type="protein sequence ID" value="NSJ86216.1"/>
    <property type="molecule type" value="Genomic_DNA"/>
</dbReference>
<dbReference type="Gene3D" id="3.20.20.70">
    <property type="entry name" value="Aldolase class I"/>
    <property type="match status" value="1"/>
</dbReference>
<dbReference type="InterPro" id="IPR000111">
    <property type="entry name" value="Glyco_hydro_27/36_CS"/>
</dbReference>
<dbReference type="PROSITE" id="PS00512">
    <property type="entry name" value="ALPHA_GALACTOSIDASE"/>
    <property type="match status" value="1"/>
</dbReference>
<dbReference type="PANTHER" id="PTHR43053:SF3">
    <property type="entry name" value="ALPHA-GALACTOSIDASE C-RELATED"/>
    <property type="match status" value="1"/>
</dbReference>
<feature type="domain" description="Glycosyl hydrolase family 36 N-terminal" evidence="7">
    <location>
        <begin position="29"/>
        <end position="287"/>
    </location>
</feature>
<evidence type="ECO:0000313" key="9">
    <source>
        <dbReference type="Proteomes" id="UP000822142"/>
    </source>
</evidence>
<accession>A0ABX2I709</accession>
<dbReference type="InterPro" id="IPR031704">
    <property type="entry name" value="Glyco_hydro_36_N"/>
</dbReference>
<evidence type="ECO:0000256" key="2">
    <source>
        <dbReference type="ARBA" id="ARBA00012755"/>
    </source>
</evidence>
<dbReference type="SUPFAM" id="SSF51445">
    <property type="entry name" value="(Trans)glycosidases"/>
    <property type="match status" value="1"/>
</dbReference>
<dbReference type="InterPro" id="IPR050985">
    <property type="entry name" value="Alpha-glycosidase_related"/>
</dbReference>
<evidence type="ECO:0000313" key="8">
    <source>
        <dbReference type="EMBL" id="NSJ86216.1"/>
    </source>
</evidence>
<evidence type="ECO:0000256" key="5">
    <source>
        <dbReference type="PIRNR" id="PIRNR005536"/>
    </source>
</evidence>
<reference evidence="8 9" key="1">
    <citation type="journal article" date="2020" name="Cell Host Microbe">
        <title>Functional and Genomic Variation between Human-Derived Isolates of Lachnospiraceae Reveals Inter- and Intra-Species Diversity.</title>
        <authorList>
            <person name="Sorbara M.T."/>
            <person name="Littmann E.R."/>
            <person name="Fontana E."/>
            <person name="Moody T.U."/>
            <person name="Kohout C.E."/>
            <person name="Gjonbalaj M."/>
            <person name="Eaton V."/>
            <person name="Seok R."/>
            <person name="Leiner I.M."/>
            <person name="Pamer E.G."/>
        </authorList>
    </citation>
    <scope>NUCLEOTIDE SEQUENCE [LARGE SCALE GENOMIC DNA]</scope>
    <source>
        <strain evidence="8 9">MSK.15.26</strain>
    </source>
</reference>
<dbReference type="Gene3D" id="2.70.98.60">
    <property type="entry name" value="alpha-galactosidase from lactobacil brevis"/>
    <property type="match status" value="1"/>
</dbReference>
<evidence type="ECO:0000259" key="7">
    <source>
        <dbReference type="Pfam" id="PF16875"/>
    </source>
</evidence>
<comment type="caution">
    <text evidence="8">The sequence shown here is derived from an EMBL/GenBank/DDBJ whole genome shotgun (WGS) entry which is preliminary data.</text>
</comment>
<dbReference type="PRINTS" id="PR00743">
    <property type="entry name" value="GLHYDRLASE36"/>
</dbReference>